<evidence type="ECO:0000256" key="1">
    <source>
        <dbReference type="SAM" id="MobiDB-lite"/>
    </source>
</evidence>
<reference evidence="2" key="1">
    <citation type="journal article" date="2020" name="Stud. Mycol.">
        <title>101 Dothideomycetes genomes: a test case for predicting lifestyles and emergence of pathogens.</title>
        <authorList>
            <person name="Haridas S."/>
            <person name="Albert R."/>
            <person name="Binder M."/>
            <person name="Bloem J."/>
            <person name="Labutti K."/>
            <person name="Salamov A."/>
            <person name="Andreopoulos B."/>
            <person name="Baker S."/>
            <person name="Barry K."/>
            <person name="Bills G."/>
            <person name="Bluhm B."/>
            <person name="Cannon C."/>
            <person name="Castanera R."/>
            <person name="Culley D."/>
            <person name="Daum C."/>
            <person name="Ezra D."/>
            <person name="Gonzalez J."/>
            <person name="Henrissat B."/>
            <person name="Kuo A."/>
            <person name="Liang C."/>
            <person name="Lipzen A."/>
            <person name="Lutzoni F."/>
            <person name="Magnuson J."/>
            <person name="Mondo S."/>
            <person name="Nolan M."/>
            <person name="Ohm R."/>
            <person name="Pangilinan J."/>
            <person name="Park H.-J."/>
            <person name="Ramirez L."/>
            <person name="Alfaro M."/>
            <person name="Sun H."/>
            <person name="Tritt A."/>
            <person name="Yoshinaga Y."/>
            <person name="Zwiers L.-H."/>
            <person name="Turgeon B."/>
            <person name="Goodwin S."/>
            <person name="Spatafora J."/>
            <person name="Crous P."/>
            <person name="Grigoriev I."/>
        </authorList>
    </citation>
    <scope>NUCLEOTIDE SEQUENCE</scope>
    <source>
        <strain evidence="2">ATCC 16933</strain>
    </source>
</reference>
<name>A0A6A6P8I3_9PEZI</name>
<evidence type="ECO:0000313" key="3">
    <source>
        <dbReference type="Proteomes" id="UP000799766"/>
    </source>
</evidence>
<gene>
    <name evidence="2" type="ORF">BDY21DRAFT_186456</name>
</gene>
<dbReference type="OrthoDB" id="3922484at2759"/>
<organism evidence="2 3">
    <name type="scientific">Lineolata rhizophorae</name>
    <dbReference type="NCBI Taxonomy" id="578093"/>
    <lineage>
        <taxon>Eukaryota</taxon>
        <taxon>Fungi</taxon>
        <taxon>Dikarya</taxon>
        <taxon>Ascomycota</taxon>
        <taxon>Pezizomycotina</taxon>
        <taxon>Dothideomycetes</taxon>
        <taxon>Dothideomycetes incertae sedis</taxon>
        <taxon>Lineolatales</taxon>
        <taxon>Lineolataceae</taxon>
        <taxon>Lineolata</taxon>
    </lineage>
</organism>
<feature type="compositionally biased region" description="Basic residues" evidence="1">
    <location>
        <begin position="626"/>
        <end position="639"/>
    </location>
</feature>
<dbReference type="Proteomes" id="UP000799766">
    <property type="component" value="Unassembled WGS sequence"/>
</dbReference>
<dbReference type="EMBL" id="MU001674">
    <property type="protein sequence ID" value="KAF2460168.1"/>
    <property type="molecule type" value="Genomic_DNA"/>
</dbReference>
<feature type="region of interest" description="Disordered" evidence="1">
    <location>
        <begin position="224"/>
        <end position="248"/>
    </location>
</feature>
<evidence type="ECO:0000313" key="2">
    <source>
        <dbReference type="EMBL" id="KAF2460168.1"/>
    </source>
</evidence>
<feature type="region of interest" description="Disordered" evidence="1">
    <location>
        <begin position="556"/>
        <end position="639"/>
    </location>
</feature>
<protein>
    <submittedName>
        <fullName evidence="2">Uncharacterized protein</fullName>
    </submittedName>
</protein>
<feature type="compositionally biased region" description="Polar residues" evidence="1">
    <location>
        <begin position="615"/>
        <end position="625"/>
    </location>
</feature>
<feature type="compositionally biased region" description="Basic residues" evidence="1">
    <location>
        <begin position="589"/>
        <end position="599"/>
    </location>
</feature>
<sequence>MSDFPLDAWLPPAELPAWVFLRLPPAALVSWVKRNYDAADGTVNLNGLHGISELPDEKQEEIHDSIERVRDRLAFLAKASFKFFGDEREVMRLEDIVVRAKADHSPPVEISTEERYHFMEKFHSASEHSRIYTGIPGTRRSPAISVKELLALPFIEVGRYIGNQMRSDDYLHFQFYDYSASSNEKRKQFELKFQSALALLFEPSHPISAVELTAALQKLQEDQKSSSWSPRYPRRFRQESASPEESPEQVQIKKYHELVEDGGRPWFSLDRLHTIAHDFEKNSALLRPWAWDPDKPGPDDWKVFARQVHSWRNFRKWQRDNRRGFDEDEELAIFYQEMKNDGFNDQDQLTLLWDFSYRKERQSEMNERREAAADQGFLGYVEAARQRLAKHGFTQPFQFQEDAELQDTWTTWMEYIEFNCFLLDKDIPRVKSSQPGYDEKCKALEEAGVLRENETVKSILTDDAESALFHEFIKAFEMEHDVRFGIRRPASEDIGPLPSSLQEAEALLETAKKRRDVIHEFRASSRPYRLEEAKMRHHQVLVRSLMELAPQIWDEQEKQRRTAAESGQAAAASGKRSRQEEEESPRGRGVAKRKIKNRRQSPAQKGEEAMRHRLQATNEITSMVRSTRRPPIHKPCRHT</sequence>
<accession>A0A6A6P8I3</accession>
<proteinExistence type="predicted"/>
<feature type="compositionally biased region" description="Low complexity" evidence="1">
    <location>
        <begin position="564"/>
        <end position="574"/>
    </location>
</feature>
<dbReference type="AlphaFoldDB" id="A0A6A6P8I3"/>
<keyword evidence="3" id="KW-1185">Reference proteome</keyword>